<dbReference type="Proteomes" id="UP000693738">
    <property type="component" value="Unassembled WGS sequence"/>
</dbReference>
<evidence type="ECO:0000313" key="2">
    <source>
        <dbReference type="EMBL" id="CAG7563822.1"/>
    </source>
</evidence>
<accession>A0A8J2IZZ6</accession>
<evidence type="ECO:0000259" key="1">
    <source>
        <dbReference type="Pfam" id="PF20150"/>
    </source>
</evidence>
<comment type="caution">
    <text evidence="2">The sequence shown here is derived from an EMBL/GenBank/DDBJ whole genome shotgun (WGS) entry which is preliminary data.</text>
</comment>
<gene>
    <name evidence="2" type="ORF">FEQUK3_LOCUS9545</name>
</gene>
<dbReference type="Pfam" id="PF20150">
    <property type="entry name" value="2EXR"/>
    <property type="match status" value="1"/>
</dbReference>
<dbReference type="PANTHER" id="PTHR35910:SF1">
    <property type="entry name" value="2EXR DOMAIN-CONTAINING PROTEIN"/>
    <property type="match status" value="1"/>
</dbReference>
<dbReference type="InterPro" id="IPR045518">
    <property type="entry name" value="2EXR"/>
</dbReference>
<dbReference type="EMBL" id="CAJSTJ010000162">
    <property type="protein sequence ID" value="CAG7563822.1"/>
    <property type="molecule type" value="Genomic_DNA"/>
</dbReference>
<reference evidence="2" key="1">
    <citation type="submission" date="2021-05" db="EMBL/GenBank/DDBJ databases">
        <authorList>
            <person name="Khan N."/>
        </authorList>
    </citation>
    <scope>NUCLEOTIDE SEQUENCE</scope>
</reference>
<dbReference type="PANTHER" id="PTHR35910">
    <property type="entry name" value="2EXR DOMAIN-CONTAINING PROTEIN"/>
    <property type="match status" value="1"/>
</dbReference>
<name>A0A8J2IZZ6_FUSEQ</name>
<sequence>MTSQRHLEVFNPAPQLCPDFHQFRRFPVEVRCLIWEQALSHERWIRIDLHSPKNWETLPDPHPPGEYEFTIYKQWKISKLFRTTRESRRVALGFYRVQLPCWHRWDRKRDISKKTTLYICPELDTLEVKDMRTNSCDGTRSPSYHACPVYGSTLGFKRLPFDPRLGDKHLKRISTGPHDPRPEFHEWFRTLQALGVQHHHKVNYQFGICTETDSGRDVQKRGPYTNDRDAAAKWFYQNEQGFQSKWQERFAREGMEYPPIEEQGLEHAPQQAIGFWLFSLESIAPLPDIDTSFRRYRPCCPEFKRIAVTGSYRSRGEGHDRFLAHIVEKKASRQ</sequence>
<evidence type="ECO:0000313" key="3">
    <source>
        <dbReference type="Proteomes" id="UP000693738"/>
    </source>
</evidence>
<organism evidence="2 3">
    <name type="scientific">Fusarium equiseti</name>
    <name type="common">Fusarium scirpi</name>
    <dbReference type="NCBI Taxonomy" id="61235"/>
    <lineage>
        <taxon>Eukaryota</taxon>
        <taxon>Fungi</taxon>
        <taxon>Dikarya</taxon>
        <taxon>Ascomycota</taxon>
        <taxon>Pezizomycotina</taxon>
        <taxon>Sordariomycetes</taxon>
        <taxon>Hypocreomycetidae</taxon>
        <taxon>Hypocreales</taxon>
        <taxon>Nectriaceae</taxon>
        <taxon>Fusarium</taxon>
        <taxon>Fusarium incarnatum-equiseti species complex</taxon>
    </lineage>
</organism>
<feature type="domain" description="2EXR" evidence="1">
    <location>
        <begin position="20"/>
        <end position="126"/>
    </location>
</feature>
<proteinExistence type="predicted"/>
<protein>
    <recommendedName>
        <fullName evidence="1">2EXR domain-containing protein</fullName>
    </recommendedName>
</protein>
<dbReference type="AlphaFoldDB" id="A0A8J2IZZ6"/>